<dbReference type="GO" id="GO:0005764">
    <property type="term" value="C:lysosome"/>
    <property type="evidence" value="ECO:0007669"/>
    <property type="project" value="TreeGrafter"/>
</dbReference>
<accession>A0A8J7MCM9</accession>
<dbReference type="Gene3D" id="3.20.20.80">
    <property type="entry name" value="Glycosidases"/>
    <property type="match status" value="1"/>
</dbReference>
<protein>
    <recommendedName>
        <fullName evidence="3">alpha-L-fucosidase</fullName>
        <ecNumber evidence="3">3.2.1.51</ecNumber>
    </recommendedName>
</protein>
<dbReference type="SUPFAM" id="SSF51445">
    <property type="entry name" value="(Trans)glycosidases"/>
    <property type="match status" value="1"/>
</dbReference>
<keyword evidence="4 7" id="KW-0732">Signal</keyword>
<keyword evidence="10" id="KW-1185">Reference proteome</keyword>
<dbReference type="Pfam" id="PF01120">
    <property type="entry name" value="Alpha_L_fucos"/>
    <property type="match status" value="1"/>
</dbReference>
<evidence type="ECO:0000256" key="6">
    <source>
        <dbReference type="ARBA" id="ARBA00023295"/>
    </source>
</evidence>
<evidence type="ECO:0000256" key="3">
    <source>
        <dbReference type="ARBA" id="ARBA00012662"/>
    </source>
</evidence>
<dbReference type="SMART" id="SM00812">
    <property type="entry name" value="Alpha_L_fucos"/>
    <property type="match status" value="1"/>
</dbReference>
<sequence>MKVSTLLSSSVCLAASIALASAQSTKFKPTWESVGVKNDAPEWLKDAKFGIYTHWGPQTFLGTLPVTGSIGYYNNMYVKDSPVYKYHVENYGSPSEVGYKDMVDYFKAKDFDSEKWAQTFYDSGARFAGMVVIHHDNFCMYNSDINPVNAKQKGPKRDITGELAASYRKRGMNFITTFHNMASWGHSFLGSYDYDGSDPKYVGMYNEPHKKSDPCTREYLDRQLGLVKEVIDKYEPDSIWFDYGLYNALKEDDRLDLASYYYNWAEDHNKDVTFIHKHGTKLPTGMLNTERGRPGNMMEKTFMNDESIGVRYWFLNKERYDDAGNFPGEYLTHTLIDLVSKNGTFLLNIAPDLDGNIPADQLEVLNIMGSWLDRYGEAIYKTRPWENYGEGPHQVRFQGKISGSEEAMRQYSNSDIRFTKSKDGKTVYAIYLGQVSADTPIRSMFVDKPELLKGAKLVGGGAVKMTVNKDKHPVLDISNIPVDNINAVGVAIAIPAEAISYNPKATEVKFKQVSLSVDTASIHGDSIQLVTIDADDSIRALEPWTNKEDSFSWEVEIPAAGTWVVEPTILAKSPTSVTVTLAGETKTTQLNIKRVKSKPGKSDFGSFKIDKPGTYTLKVASDSSNPKWKPFHTYGMKIKQVE</sequence>
<evidence type="ECO:0000256" key="5">
    <source>
        <dbReference type="ARBA" id="ARBA00022801"/>
    </source>
</evidence>
<evidence type="ECO:0000256" key="4">
    <source>
        <dbReference type="ARBA" id="ARBA00022729"/>
    </source>
</evidence>
<dbReference type="EMBL" id="JAENIM010000039">
    <property type="protein sequence ID" value="MBK1791229.1"/>
    <property type="molecule type" value="Genomic_DNA"/>
</dbReference>
<dbReference type="GO" id="GO:0016139">
    <property type="term" value="P:glycoside catabolic process"/>
    <property type="evidence" value="ECO:0007669"/>
    <property type="project" value="TreeGrafter"/>
</dbReference>
<organism evidence="9 10">
    <name type="scientific">Persicirhabdus sediminis</name>
    <dbReference type="NCBI Taxonomy" id="454144"/>
    <lineage>
        <taxon>Bacteria</taxon>
        <taxon>Pseudomonadati</taxon>
        <taxon>Verrucomicrobiota</taxon>
        <taxon>Verrucomicrobiia</taxon>
        <taxon>Verrucomicrobiales</taxon>
        <taxon>Verrucomicrobiaceae</taxon>
        <taxon>Persicirhabdus</taxon>
    </lineage>
</organism>
<reference evidence="9" key="1">
    <citation type="submission" date="2021-01" db="EMBL/GenBank/DDBJ databases">
        <title>Modified the classification status of verrucomicrobia.</title>
        <authorList>
            <person name="Feng X."/>
        </authorList>
    </citation>
    <scope>NUCLEOTIDE SEQUENCE</scope>
    <source>
        <strain evidence="9">_KCTC 22039</strain>
    </source>
</reference>
<evidence type="ECO:0000313" key="10">
    <source>
        <dbReference type="Proteomes" id="UP000624703"/>
    </source>
</evidence>
<dbReference type="InterPro" id="IPR013780">
    <property type="entry name" value="Glyco_hydro_b"/>
</dbReference>
<dbReference type="AlphaFoldDB" id="A0A8J7MCM9"/>
<proteinExistence type="inferred from homology"/>
<dbReference type="InterPro" id="IPR057739">
    <property type="entry name" value="Glyco_hydro_29_N"/>
</dbReference>
<name>A0A8J7MCM9_9BACT</name>
<comment type="similarity">
    <text evidence="2">Belongs to the glycosyl hydrolase 29 family.</text>
</comment>
<evidence type="ECO:0000256" key="7">
    <source>
        <dbReference type="SAM" id="SignalP"/>
    </source>
</evidence>
<dbReference type="PANTHER" id="PTHR10030">
    <property type="entry name" value="ALPHA-L-FUCOSIDASE"/>
    <property type="match status" value="1"/>
</dbReference>
<feature type="chain" id="PRO_5035189471" description="alpha-L-fucosidase" evidence="7">
    <location>
        <begin position="21"/>
        <end position="642"/>
    </location>
</feature>
<keyword evidence="5" id="KW-0378">Hydrolase</keyword>
<dbReference type="GO" id="GO:0006004">
    <property type="term" value="P:fucose metabolic process"/>
    <property type="evidence" value="ECO:0007669"/>
    <property type="project" value="InterPro"/>
</dbReference>
<dbReference type="Gene3D" id="2.60.40.1180">
    <property type="entry name" value="Golgi alpha-mannosidase II"/>
    <property type="match status" value="1"/>
</dbReference>
<gene>
    <name evidence="9" type="ORF">JIN82_08700</name>
</gene>
<evidence type="ECO:0000259" key="8">
    <source>
        <dbReference type="Pfam" id="PF01120"/>
    </source>
</evidence>
<evidence type="ECO:0000256" key="2">
    <source>
        <dbReference type="ARBA" id="ARBA00007951"/>
    </source>
</evidence>
<feature type="signal peptide" evidence="7">
    <location>
        <begin position="1"/>
        <end position="20"/>
    </location>
</feature>
<feature type="domain" description="Glycoside hydrolase family 29 N-terminal" evidence="8">
    <location>
        <begin position="20"/>
        <end position="377"/>
    </location>
</feature>
<dbReference type="InterPro" id="IPR017853">
    <property type="entry name" value="GH"/>
</dbReference>
<keyword evidence="6" id="KW-0326">Glycosidase</keyword>
<evidence type="ECO:0000256" key="1">
    <source>
        <dbReference type="ARBA" id="ARBA00004071"/>
    </source>
</evidence>
<comment type="caution">
    <text evidence="9">The sequence shown here is derived from an EMBL/GenBank/DDBJ whole genome shotgun (WGS) entry which is preliminary data.</text>
</comment>
<dbReference type="InterPro" id="IPR000933">
    <property type="entry name" value="Glyco_hydro_29"/>
</dbReference>
<dbReference type="Proteomes" id="UP000624703">
    <property type="component" value="Unassembled WGS sequence"/>
</dbReference>
<dbReference type="RefSeq" id="WP_200311242.1">
    <property type="nucleotide sequence ID" value="NZ_JAENIM010000039.1"/>
</dbReference>
<dbReference type="EC" id="3.2.1.51" evidence="3"/>
<dbReference type="PRINTS" id="PR00741">
    <property type="entry name" value="GLHYDRLASE29"/>
</dbReference>
<dbReference type="PANTHER" id="PTHR10030:SF37">
    <property type="entry name" value="ALPHA-L-FUCOSIDASE-RELATED"/>
    <property type="match status" value="1"/>
</dbReference>
<comment type="function">
    <text evidence="1">Alpha-L-fucosidase is responsible for hydrolyzing the alpha-1,6-linked fucose joined to the reducing-end N-acetylglucosamine of the carbohydrate moieties of glycoproteins.</text>
</comment>
<dbReference type="GO" id="GO:0004560">
    <property type="term" value="F:alpha-L-fucosidase activity"/>
    <property type="evidence" value="ECO:0007669"/>
    <property type="project" value="InterPro"/>
</dbReference>
<dbReference type="InterPro" id="IPR016286">
    <property type="entry name" value="FUC_metazoa-typ"/>
</dbReference>
<evidence type="ECO:0000313" key="9">
    <source>
        <dbReference type="EMBL" id="MBK1791229.1"/>
    </source>
</evidence>